<dbReference type="EMBL" id="LAZR01050835">
    <property type="protein sequence ID" value="KKK86461.1"/>
    <property type="molecule type" value="Genomic_DNA"/>
</dbReference>
<comment type="caution">
    <text evidence="2">The sequence shown here is derived from an EMBL/GenBank/DDBJ whole genome shotgun (WGS) entry which is preliminary data.</text>
</comment>
<evidence type="ECO:0000256" key="1">
    <source>
        <dbReference type="SAM" id="MobiDB-lite"/>
    </source>
</evidence>
<reference evidence="2" key="1">
    <citation type="journal article" date="2015" name="Nature">
        <title>Complex archaea that bridge the gap between prokaryotes and eukaryotes.</title>
        <authorList>
            <person name="Spang A."/>
            <person name="Saw J.H."/>
            <person name="Jorgensen S.L."/>
            <person name="Zaremba-Niedzwiedzka K."/>
            <person name="Martijn J."/>
            <person name="Lind A.E."/>
            <person name="van Eijk R."/>
            <person name="Schleper C."/>
            <person name="Guy L."/>
            <person name="Ettema T.J."/>
        </authorList>
    </citation>
    <scope>NUCLEOTIDE SEQUENCE</scope>
</reference>
<organism evidence="2">
    <name type="scientific">marine sediment metagenome</name>
    <dbReference type="NCBI Taxonomy" id="412755"/>
    <lineage>
        <taxon>unclassified sequences</taxon>
        <taxon>metagenomes</taxon>
        <taxon>ecological metagenomes</taxon>
    </lineage>
</organism>
<proteinExistence type="predicted"/>
<evidence type="ECO:0000313" key="2">
    <source>
        <dbReference type="EMBL" id="KKK86461.1"/>
    </source>
</evidence>
<accession>A0A0F9BQ18</accession>
<name>A0A0F9BQ18_9ZZZZ</name>
<feature type="non-terminal residue" evidence="2">
    <location>
        <position position="1"/>
    </location>
</feature>
<protein>
    <submittedName>
        <fullName evidence="2">Uncharacterized protein</fullName>
    </submittedName>
</protein>
<dbReference type="AlphaFoldDB" id="A0A0F9BQ18"/>
<gene>
    <name evidence="2" type="ORF">LCGC14_2763010</name>
</gene>
<feature type="region of interest" description="Disordered" evidence="1">
    <location>
        <begin position="1"/>
        <end position="56"/>
    </location>
</feature>
<feature type="compositionally biased region" description="Basic and acidic residues" evidence="1">
    <location>
        <begin position="37"/>
        <end position="47"/>
    </location>
</feature>
<sequence>PAAVASGRTDRVQAAFPPAQPRQGRRPQNGLRRRRRGPGDRPGRAGADRAGGSAAGPGFLSKAAGIGKGALLGTPAVTGIAAGGSALPGAAPSGVSTFLPATKGLLGRGGSFLGAGTAVSKSAETAFRGATPATGFAAPGTILGATKSPAIPGAAGNIAKPTGVLGNVGGGGTATTAPKTLISKAGDFLAKPTNLLGATLTAGSLLPKTPEFNAPFDFENLQAQLRGGEGALSPLGEQARTELSSILSSQPNELFPEANQAFLDATFRDFDESFQREKAALDARYNLAGVFGSGEHLAAVDLLEKQFADRRADTTAQINQRNFELGRTEKYQAIQTSLGVDKGDMDALLGLTGLSVQLAADIYNVKAADVDDLLKMCTWR</sequence>